<evidence type="ECO:0000256" key="11">
    <source>
        <dbReference type="SAM" id="MobiDB-lite"/>
    </source>
</evidence>
<evidence type="ECO:0000256" key="6">
    <source>
        <dbReference type="ARBA" id="ARBA00022908"/>
    </source>
</evidence>
<comment type="subcellular location">
    <subcellularLocation>
        <location evidence="1 10">Cytoplasm</location>
    </subcellularLocation>
</comment>
<feature type="active site" evidence="10">
    <location>
        <position position="296"/>
    </location>
</feature>
<dbReference type="NCBIfam" id="NF040815">
    <property type="entry name" value="recomb_XerA_Arch"/>
    <property type="match status" value="1"/>
</dbReference>
<evidence type="ECO:0000313" key="14">
    <source>
        <dbReference type="EMBL" id="AHF07353.1"/>
    </source>
</evidence>
<evidence type="ECO:0000256" key="9">
    <source>
        <dbReference type="ARBA" id="ARBA00023306"/>
    </source>
</evidence>
<dbReference type="SUPFAM" id="SSF56349">
    <property type="entry name" value="DNA breaking-rejoining enzymes"/>
    <property type="match status" value="1"/>
</dbReference>
<dbReference type="InterPro" id="IPR023009">
    <property type="entry name" value="Tyrosine_recombinase_XerC/XerD"/>
</dbReference>
<evidence type="ECO:0000256" key="10">
    <source>
        <dbReference type="HAMAP-Rule" id="MF_01808"/>
    </source>
</evidence>
<accession>W0ECV5</accession>
<feature type="compositionally biased region" description="Basic and acidic residues" evidence="11">
    <location>
        <begin position="130"/>
        <end position="152"/>
    </location>
</feature>
<dbReference type="InterPro" id="IPR011010">
    <property type="entry name" value="DNA_brk_join_enz"/>
</dbReference>
<evidence type="ECO:0000256" key="5">
    <source>
        <dbReference type="ARBA" id="ARBA00022829"/>
    </source>
</evidence>
<keyword evidence="3 10" id="KW-0963">Cytoplasm</keyword>
<dbReference type="GO" id="GO:0009037">
    <property type="term" value="F:tyrosine-based site-specific recombinase activity"/>
    <property type="evidence" value="ECO:0007669"/>
    <property type="project" value="UniProtKB-UniRule"/>
</dbReference>
<dbReference type="GO" id="GO:0007059">
    <property type="term" value="P:chromosome segregation"/>
    <property type="evidence" value="ECO:0007669"/>
    <property type="project" value="UniProtKB-UniRule"/>
</dbReference>
<gene>
    <name evidence="10" type="primary">xerC</name>
    <name evidence="14" type="ORF">DESME_10170</name>
</gene>
<keyword evidence="4 10" id="KW-0132">Cell division</keyword>
<evidence type="ECO:0000256" key="4">
    <source>
        <dbReference type="ARBA" id="ARBA00022618"/>
    </source>
</evidence>
<keyword evidence="15" id="KW-1185">Reference proteome</keyword>
<evidence type="ECO:0000256" key="2">
    <source>
        <dbReference type="ARBA" id="ARBA00010450"/>
    </source>
</evidence>
<dbReference type="Gene3D" id="1.10.150.130">
    <property type="match status" value="1"/>
</dbReference>
<evidence type="ECO:0000259" key="13">
    <source>
        <dbReference type="PROSITE" id="PS51900"/>
    </source>
</evidence>
<keyword evidence="7 10" id="KW-0238">DNA-binding</keyword>
<dbReference type="InterPro" id="IPR002104">
    <property type="entry name" value="Integrase_catalytic"/>
</dbReference>
<dbReference type="KEGG" id="dmt:DESME_10170"/>
<keyword evidence="9 10" id="KW-0131">Cell cycle</keyword>
<feature type="active site" description="O-(3'-phospho-DNA)-tyrosine intermediate" evidence="10">
    <location>
        <position position="305"/>
    </location>
</feature>
<evidence type="ECO:0000256" key="3">
    <source>
        <dbReference type="ARBA" id="ARBA00022490"/>
    </source>
</evidence>
<protein>
    <recommendedName>
        <fullName evidence="10">Tyrosine recombinase XerC</fullName>
    </recommendedName>
</protein>
<feature type="domain" description="Tyr recombinase" evidence="12">
    <location>
        <begin position="109"/>
        <end position="318"/>
    </location>
</feature>
<dbReference type="Pfam" id="PF02899">
    <property type="entry name" value="Phage_int_SAM_1"/>
    <property type="match status" value="1"/>
</dbReference>
<comment type="similarity">
    <text evidence="10">Belongs to the 'phage' integrase family. XerC subfamily.</text>
</comment>
<dbReference type="AlphaFoldDB" id="W0ECV5"/>
<dbReference type="SUPFAM" id="SSF47823">
    <property type="entry name" value="lambda integrase-like, N-terminal domain"/>
    <property type="match status" value="1"/>
</dbReference>
<evidence type="ECO:0000313" key="15">
    <source>
        <dbReference type="Proteomes" id="UP000010847"/>
    </source>
</evidence>
<dbReference type="EMBL" id="CP007032">
    <property type="protein sequence ID" value="AHF07353.1"/>
    <property type="molecule type" value="Genomic_DNA"/>
</dbReference>
<comment type="function">
    <text evidence="10">Site-specific tyrosine recombinase, which acts by catalyzing the cutting and rejoining of the recombining DNA molecules. The XerC-XerD complex is essential to convert dimers of the bacterial chromosome into monomers to permit their segregation at cell division. It also contributes to the segregational stability of plasmids.</text>
</comment>
<feature type="active site" evidence="10">
    <location>
        <position position="199"/>
    </location>
</feature>
<proteinExistence type="inferred from homology"/>
<dbReference type="InterPro" id="IPR004107">
    <property type="entry name" value="Integrase_SAM-like_N"/>
</dbReference>
<dbReference type="STRING" id="871968.DESME_10170"/>
<dbReference type="NCBIfam" id="TIGR02225">
    <property type="entry name" value="recomb_XerD"/>
    <property type="match status" value="1"/>
</dbReference>
<dbReference type="PANTHER" id="PTHR30349">
    <property type="entry name" value="PHAGE INTEGRASE-RELATED"/>
    <property type="match status" value="1"/>
</dbReference>
<dbReference type="Pfam" id="PF00589">
    <property type="entry name" value="Phage_integrase"/>
    <property type="match status" value="1"/>
</dbReference>
<dbReference type="HAMAP" id="MF_01808">
    <property type="entry name" value="Recomb_XerC_XerD"/>
    <property type="match status" value="1"/>
</dbReference>
<feature type="active site" evidence="10">
    <location>
        <position position="273"/>
    </location>
</feature>
<evidence type="ECO:0000259" key="12">
    <source>
        <dbReference type="PROSITE" id="PS51898"/>
    </source>
</evidence>
<dbReference type="PANTHER" id="PTHR30349:SF81">
    <property type="entry name" value="TYROSINE RECOMBINASE XERC"/>
    <property type="match status" value="1"/>
</dbReference>
<feature type="region of interest" description="Disordered" evidence="11">
    <location>
        <begin position="124"/>
        <end position="152"/>
    </location>
</feature>
<reference evidence="14 15" key="1">
    <citation type="submission" date="2013-12" db="EMBL/GenBank/DDBJ databases">
        <authorList>
            <consortium name="DOE Joint Genome Institute"/>
            <person name="Smidt H."/>
            <person name="Huntemann M."/>
            <person name="Han J."/>
            <person name="Chen A."/>
            <person name="Kyrpides N."/>
            <person name="Mavromatis K."/>
            <person name="Markowitz V."/>
            <person name="Palaniappan K."/>
            <person name="Ivanova N."/>
            <person name="Schaumberg A."/>
            <person name="Pati A."/>
            <person name="Liolios K."/>
            <person name="Nordberg H.P."/>
            <person name="Cantor M.N."/>
            <person name="Hua S.X."/>
            <person name="Woyke T."/>
        </authorList>
    </citation>
    <scope>NUCLEOTIDE SEQUENCE [LARGE SCALE GENOMIC DNA]</scope>
    <source>
        <strain evidence="15">DSM 15288</strain>
    </source>
</reference>
<keyword evidence="5 10" id="KW-0159">Chromosome partition</keyword>
<dbReference type="InterPro" id="IPR044068">
    <property type="entry name" value="CB"/>
</dbReference>
<evidence type="ECO:0000256" key="1">
    <source>
        <dbReference type="ARBA" id="ARBA00004496"/>
    </source>
</evidence>
<dbReference type="InterPro" id="IPR013762">
    <property type="entry name" value="Integrase-like_cat_sf"/>
</dbReference>
<dbReference type="PROSITE" id="PS51898">
    <property type="entry name" value="TYR_RECOMBINASE"/>
    <property type="match status" value="1"/>
</dbReference>
<sequence length="325" mass="37471">MEIQDLAWIRRYLTCLNVERGLSINTRRSYERDLKKLHLFLNAKTKTLRNCEGNDLFLFLLDEKKQGRSARTLARYLATIRGLFSFLLIERLRSDDPTEYLTTPKLEQNLPYVLSEKVMDKLLDSSPKPDIGEKSSQEQIEESTKGESTKEETKNLVLELRDRAILEVLYSCGLRVSELTGLTLKDLSLENAYLRCRGKGNKERIVPLGEPAVQAIQNYLQEARGRLLGKKSSNLLFLNFRGGGLTRQGVWEILKKWAKKHGIKENVYPHLMRHSFATHMLDHGADLRSVQEMLGHVDISTTQIYTHVSRQHLIEVFRKAHPRAD</sequence>
<dbReference type="InterPro" id="IPR011932">
    <property type="entry name" value="Recomb_XerD"/>
</dbReference>
<dbReference type="GO" id="GO:0051301">
    <property type="term" value="P:cell division"/>
    <property type="evidence" value="ECO:0007669"/>
    <property type="project" value="UniProtKB-KW"/>
</dbReference>
<dbReference type="RefSeq" id="WP_006716119.1">
    <property type="nucleotide sequence ID" value="NZ_CP007032.1"/>
</dbReference>
<dbReference type="InterPro" id="IPR010998">
    <property type="entry name" value="Integrase_recombinase_N"/>
</dbReference>
<dbReference type="eggNOG" id="COG4974">
    <property type="taxonomic scope" value="Bacteria"/>
</dbReference>
<dbReference type="Proteomes" id="UP000010847">
    <property type="component" value="Chromosome"/>
</dbReference>
<dbReference type="GO" id="GO:0003677">
    <property type="term" value="F:DNA binding"/>
    <property type="evidence" value="ECO:0007669"/>
    <property type="project" value="UniProtKB-UniRule"/>
</dbReference>
<feature type="active site" evidence="10">
    <location>
        <position position="175"/>
    </location>
</feature>
<evidence type="ECO:0000256" key="7">
    <source>
        <dbReference type="ARBA" id="ARBA00023125"/>
    </source>
</evidence>
<dbReference type="NCBIfam" id="NF001399">
    <property type="entry name" value="PRK00283.1"/>
    <property type="match status" value="1"/>
</dbReference>
<dbReference type="CDD" id="cd00798">
    <property type="entry name" value="INT_XerDC_C"/>
    <property type="match status" value="1"/>
</dbReference>
<keyword evidence="8 10" id="KW-0233">DNA recombination</keyword>
<organism evidence="14 15">
    <name type="scientific">Desulfitobacterium metallireducens DSM 15288</name>
    <dbReference type="NCBI Taxonomy" id="871968"/>
    <lineage>
        <taxon>Bacteria</taxon>
        <taxon>Bacillati</taxon>
        <taxon>Bacillota</taxon>
        <taxon>Clostridia</taxon>
        <taxon>Eubacteriales</taxon>
        <taxon>Desulfitobacteriaceae</taxon>
        <taxon>Desulfitobacterium</taxon>
    </lineage>
</organism>
<evidence type="ECO:0000256" key="8">
    <source>
        <dbReference type="ARBA" id="ARBA00023172"/>
    </source>
</evidence>
<dbReference type="InterPro" id="IPR050090">
    <property type="entry name" value="Tyrosine_recombinase_XerCD"/>
</dbReference>
<comment type="subunit">
    <text evidence="10">Forms a cyclic heterotetrameric complex composed of two molecules of XerC and two molecules of XerD.</text>
</comment>
<dbReference type="GO" id="GO:0005737">
    <property type="term" value="C:cytoplasm"/>
    <property type="evidence" value="ECO:0007669"/>
    <property type="project" value="UniProtKB-SubCell"/>
</dbReference>
<dbReference type="HOGENOM" id="CLU_027562_9_6_9"/>
<name>W0ECV5_9FIRM</name>
<keyword evidence="6 10" id="KW-0229">DNA integration</keyword>
<dbReference type="OrthoDB" id="9771888at2"/>
<dbReference type="GO" id="GO:0006313">
    <property type="term" value="P:DNA transposition"/>
    <property type="evidence" value="ECO:0007669"/>
    <property type="project" value="UniProtKB-UniRule"/>
</dbReference>
<dbReference type="Gene3D" id="1.10.443.10">
    <property type="entry name" value="Intergrase catalytic core"/>
    <property type="match status" value="1"/>
</dbReference>
<feature type="active site" evidence="10">
    <location>
        <position position="270"/>
    </location>
</feature>
<comment type="similarity">
    <text evidence="2">Belongs to the 'phage' integrase family. XerD subfamily.</text>
</comment>
<dbReference type="PROSITE" id="PS51900">
    <property type="entry name" value="CB"/>
    <property type="match status" value="1"/>
</dbReference>
<feature type="domain" description="Core-binding (CB)" evidence="13">
    <location>
        <begin position="3"/>
        <end position="88"/>
    </location>
</feature>